<comment type="similarity">
    <text evidence="1">Belongs to the transferase hexapeptide repeat family.</text>
</comment>
<evidence type="ECO:0000256" key="2">
    <source>
        <dbReference type="ARBA" id="ARBA00022679"/>
    </source>
</evidence>
<dbReference type="InterPro" id="IPR018357">
    <property type="entry name" value="Hexapep_transf_CS"/>
</dbReference>
<protein>
    <submittedName>
        <fullName evidence="4">DapH/DapD/GlmU-related protein</fullName>
    </submittedName>
</protein>
<dbReference type="EMBL" id="JBHLZY010000001">
    <property type="protein sequence ID" value="MFB9768297.1"/>
    <property type="molecule type" value="Genomic_DNA"/>
</dbReference>
<dbReference type="PANTHER" id="PTHR23416">
    <property type="entry name" value="SIALIC ACID SYNTHASE-RELATED"/>
    <property type="match status" value="1"/>
</dbReference>
<dbReference type="SUPFAM" id="SSF51161">
    <property type="entry name" value="Trimeric LpxA-like enzymes"/>
    <property type="match status" value="1"/>
</dbReference>
<evidence type="ECO:0000256" key="3">
    <source>
        <dbReference type="ARBA" id="ARBA00022737"/>
    </source>
</evidence>
<reference evidence="4 5" key="1">
    <citation type="submission" date="2024-09" db="EMBL/GenBank/DDBJ databases">
        <authorList>
            <person name="Sun Q."/>
            <person name="Mori K."/>
        </authorList>
    </citation>
    <scope>NUCLEOTIDE SEQUENCE [LARGE SCALE GENOMIC DNA]</scope>
    <source>
        <strain evidence="4 5">TBRC 4576</strain>
    </source>
</reference>
<keyword evidence="5" id="KW-1185">Reference proteome</keyword>
<dbReference type="InterPro" id="IPR001451">
    <property type="entry name" value="Hexapep"/>
</dbReference>
<proteinExistence type="inferred from homology"/>
<dbReference type="PROSITE" id="PS00101">
    <property type="entry name" value="HEXAPEP_TRANSFERASES"/>
    <property type="match status" value="1"/>
</dbReference>
<name>A0ABV5WQW9_9LACO</name>
<dbReference type="Gene3D" id="2.160.10.10">
    <property type="entry name" value="Hexapeptide repeat proteins"/>
    <property type="match status" value="1"/>
</dbReference>
<organism evidence="4 5">
    <name type="scientific">Lactiplantibacillus modestisalitolerans</name>
    <dbReference type="NCBI Taxonomy" id="1457219"/>
    <lineage>
        <taxon>Bacteria</taxon>
        <taxon>Bacillati</taxon>
        <taxon>Bacillota</taxon>
        <taxon>Bacilli</taxon>
        <taxon>Lactobacillales</taxon>
        <taxon>Lactobacillaceae</taxon>
        <taxon>Lactiplantibacillus</taxon>
    </lineage>
</organism>
<dbReference type="InterPro" id="IPR051159">
    <property type="entry name" value="Hexapeptide_acetyltransf"/>
</dbReference>
<sequence length="181" mass="19320">MTKQLDLSSSAYEEIDQIVGRNQALVQKLNTGVRSADEVRQRVSEITNETVAASTEIRLPWTTDFGRNIHLGERVFINSGATFVDLGGIYIADDVLIGPNVTIASVSHQMAPAKRRNLALAPVYIQRNAWLAANVTVTPGVTIGENAVVAAGAVVTHDVPANTVVAGMPARVVKTISTTED</sequence>
<keyword evidence="2" id="KW-0808">Transferase</keyword>
<accession>A0ABV5WQW9</accession>
<evidence type="ECO:0000313" key="4">
    <source>
        <dbReference type="EMBL" id="MFB9768297.1"/>
    </source>
</evidence>
<keyword evidence="3" id="KW-0677">Repeat</keyword>
<evidence type="ECO:0000313" key="5">
    <source>
        <dbReference type="Proteomes" id="UP001589691"/>
    </source>
</evidence>
<evidence type="ECO:0000256" key="1">
    <source>
        <dbReference type="ARBA" id="ARBA00007274"/>
    </source>
</evidence>
<gene>
    <name evidence="4" type="ORF">ACFFLI_00190</name>
</gene>
<comment type="caution">
    <text evidence="4">The sequence shown here is derived from an EMBL/GenBank/DDBJ whole genome shotgun (WGS) entry which is preliminary data.</text>
</comment>
<dbReference type="InterPro" id="IPR011004">
    <property type="entry name" value="Trimer_LpxA-like_sf"/>
</dbReference>
<dbReference type="PANTHER" id="PTHR23416:SF23">
    <property type="entry name" value="ACETYLTRANSFERASE C18B11.09C-RELATED"/>
    <property type="match status" value="1"/>
</dbReference>
<dbReference type="Pfam" id="PF00132">
    <property type="entry name" value="Hexapep"/>
    <property type="match status" value="1"/>
</dbReference>
<dbReference type="Proteomes" id="UP001589691">
    <property type="component" value="Unassembled WGS sequence"/>
</dbReference>
<dbReference type="RefSeq" id="WP_137642873.1">
    <property type="nucleotide sequence ID" value="NZ_BJEA01000011.1"/>
</dbReference>